<evidence type="ECO:0000259" key="1">
    <source>
        <dbReference type="Pfam" id="PF23191"/>
    </source>
</evidence>
<dbReference type="Pfam" id="PF23191">
    <property type="entry name" value="WHD_MCM3_C"/>
    <property type="match status" value="1"/>
</dbReference>
<dbReference type="AlphaFoldDB" id="S7QEC5"/>
<dbReference type="InterPro" id="IPR056575">
    <property type="entry name" value="WH_MCM3_C"/>
</dbReference>
<evidence type="ECO:0000313" key="2">
    <source>
        <dbReference type="EMBL" id="EPQ19557.1"/>
    </source>
</evidence>
<organism evidence="2 3">
    <name type="scientific">Myotis brandtii</name>
    <name type="common">Brandt's bat</name>
    <dbReference type="NCBI Taxonomy" id="109478"/>
    <lineage>
        <taxon>Eukaryota</taxon>
        <taxon>Metazoa</taxon>
        <taxon>Chordata</taxon>
        <taxon>Craniata</taxon>
        <taxon>Vertebrata</taxon>
        <taxon>Euteleostomi</taxon>
        <taxon>Mammalia</taxon>
        <taxon>Eutheria</taxon>
        <taxon>Laurasiatheria</taxon>
        <taxon>Chiroptera</taxon>
        <taxon>Yangochiroptera</taxon>
        <taxon>Vespertilionidae</taxon>
        <taxon>Myotis</taxon>
    </lineage>
</organism>
<evidence type="ECO:0000313" key="3">
    <source>
        <dbReference type="Proteomes" id="UP000052978"/>
    </source>
</evidence>
<dbReference type="EMBL" id="KE164696">
    <property type="protein sequence ID" value="EPQ19557.1"/>
    <property type="molecule type" value="Genomic_DNA"/>
</dbReference>
<dbReference type="Proteomes" id="UP000052978">
    <property type="component" value="Unassembled WGS sequence"/>
</dbReference>
<feature type="domain" description="MCM3-like winged helix" evidence="1">
    <location>
        <begin position="7"/>
        <end position="71"/>
    </location>
</feature>
<sequence length="71" mass="8023">MEAAVWLKAFKVALLEVFREAHAQSVGMNRLTESINQDKDEPFSPEEIQAALTKMQDDNQVMVSEGIIFLI</sequence>
<gene>
    <name evidence="2" type="ORF">D623_10007827</name>
</gene>
<reference evidence="2 3" key="1">
    <citation type="journal article" date="2013" name="Nat. Commun.">
        <title>Genome analysis reveals insights into physiology and longevity of the Brandt's bat Myotis brandtii.</title>
        <authorList>
            <person name="Seim I."/>
            <person name="Fang X."/>
            <person name="Xiong Z."/>
            <person name="Lobanov A.V."/>
            <person name="Huang Z."/>
            <person name="Ma S."/>
            <person name="Feng Y."/>
            <person name="Turanov A.A."/>
            <person name="Zhu Y."/>
            <person name="Lenz T.L."/>
            <person name="Gerashchenko M.V."/>
            <person name="Fan D."/>
            <person name="Hee Yim S."/>
            <person name="Yao X."/>
            <person name="Jordan D."/>
            <person name="Xiong Y."/>
            <person name="Ma Y."/>
            <person name="Lyapunov A.N."/>
            <person name="Chen G."/>
            <person name="Kulakova O.I."/>
            <person name="Sun Y."/>
            <person name="Lee S.G."/>
            <person name="Bronson R.T."/>
            <person name="Moskalev A.A."/>
            <person name="Sunyaev S.R."/>
            <person name="Zhang G."/>
            <person name="Krogh A."/>
            <person name="Wang J."/>
            <person name="Gladyshev V.N."/>
        </authorList>
    </citation>
    <scope>NUCLEOTIDE SEQUENCE [LARGE SCALE GENOMIC DNA]</scope>
</reference>
<keyword evidence="3" id="KW-1185">Reference proteome</keyword>
<name>S7QEC5_MYOBR</name>
<accession>S7QEC5</accession>
<proteinExistence type="predicted"/>
<protein>
    <submittedName>
        <fullName evidence="2">DNA replication licensing factor MCM3</fullName>
    </submittedName>
</protein>